<gene>
    <name evidence="3" type="ORF">FC15_GL000658</name>
</gene>
<feature type="domain" description="ATP-grasp" evidence="2">
    <location>
        <begin position="144"/>
        <end position="344"/>
    </location>
</feature>
<evidence type="ECO:0000313" key="3">
    <source>
        <dbReference type="EMBL" id="KRM08363.1"/>
    </source>
</evidence>
<dbReference type="AlphaFoldDB" id="A0A0R1VWS6"/>
<keyword evidence="1" id="KW-0547">Nucleotide-binding</keyword>
<keyword evidence="1" id="KW-0067">ATP-binding</keyword>
<dbReference type="EMBL" id="AZFX01000089">
    <property type="protein sequence ID" value="KRM08363.1"/>
    <property type="molecule type" value="Genomic_DNA"/>
</dbReference>
<dbReference type="GO" id="GO:0046872">
    <property type="term" value="F:metal ion binding"/>
    <property type="evidence" value="ECO:0007669"/>
    <property type="project" value="InterPro"/>
</dbReference>
<dbReference type="SUPFAM" id="SSF56059">
    <property type="entry name" value="Glutathione synthetase ATP-binding domain-like"/>
    <property type="match status" value="1"/>
</dbReference>
<evidence type="ECO:0000259" key="2">
    <source>
        <dbReference type="PROSITE" id="PS50975"/>
    </source>
</evidence>
<name>A0A0R1VWS6_9LACO</name>
<dbReference type="InterPro" id="IPR011761">
    <property type="entry name" value="ATP-grasp"/>
</dbReference>
<dbReference type="PROSITE" id="PS50975">
    <property type="entry name" value="ATP_GRASP"/>
    <property type="match status" value="1"/>
</dbReference>
<evidence type="ECO:0000313" key="4">
    <source>
        <dbReference type="Proteomes" id="UP000051315"/>
    </source>
</evidence>
<dbReference type="STRING" id="1423735.FC15_GL000658"/>
<organism evidence="3 4">
    <name type="scientific">Lapidilactobacillus concavus DSM 17758</name>
    <dbReference type="NCBI Taxonomy" id="1423735"/>
    <lineage>
        <taxon>Bacteria</taxon>
        <taxon>Bacillati</taxon>
        <taxon>Bacillota</taxon>
        <taxon>Bacilli</taxon>
        <taxon>Lactobacillales</taxon>
        <taxon>Lactobacillaceae</taxon>
        <taxon>Lapidilactobacillus</taxon>
    </lineage>
</organism>
<proteinExistence type="predicted"/>
<comment type="caution">
    <text evidence="3">The sequence shown here is derived from an EMBL/GenBank/DDBJ whole genome shotgun (WGS) entry which is preliminary data.</text>
</comment>
<dbReference type="Proteomes" id="UP000051315">
    <property type="component" value="Unassembled WGS sequence"/>
</dbReference>
<dbReference type="Gene3D" id="3.30.470.20">
    <property type="entry name" value="ATP-grasp fold, B domain"/>
    <property type="match status" value="1"/>
</dbReference>
<dbReference type="PATRIC" id="fig|1423735.3.peg.690"/>
<keyword evidence="4" id="KW-1185">Reference proteome</keyword>
<evidence type="ECO:0000256" key="1">
    <source>
        <dbReference type="PROSITE-ProRule" id="PRU00409"/>
    </source>
</evidence>
<dbReference type="GO" id="GO:0005524">
    <property type="term" value="F:ATP binding"/>
    <property type="evidence" value="ECO:0007669"/>
    <property type="project" value="UniProtKB-UniRule"/>
</dbReference>
<sequence length="424" mass="49788">MTLLSFIISRVIDILEAIMADFNFIPIIVGTDLNTYNVAISFHEKYGIHPILIGSAPLSFTEYSTIPDKIDYYPELHQPSEFPKILEKVAKKYQTPGKKLLLIGTSDMYVRYIVENEAFLKQYYVFNYPSLKILNQLQYKKNFYQLCDQLGVDYPRTFFYDCRQIDVPFEDDQAQYPLIIKPSNVVKYYDLHFEGKKKVYRVNSKAEVETVLKRLHDANYDDEVIIQEYIPGEDTSMWDGVLYANTQGKVKLVALGQVVLQEHTPTAIGNYTAIISRYNLPLMQKMQGLLEKIGYTGFANFDIKYDERDHKFKLFEINIRQGRSSYYITQTGHNMAQLLVDDCVNQLDPPITYNERTFLFTIVPKVVLREFVSDPKINRECRELIKQKRWGNPLFYRADKSLKRKLFLAARQLNYVKKYRNNKW</sequence>
<protein>
    <recommendedName>
        <fullName evidence="2">ATP-grasp domain-containing protein</fullName>
    </recommendedName>
</protein>
<reference evidence="3 4" key="1">
    <citation type="journal article" date="2015" name="Genome Announc.">
        <title>Expanding the biotechnology potential of lactobacilli through comparative genomics of 213 strains and associated genera.</title>
        <authorList>
            <person name="Sun Z."/>
            <person name="Harris H.M."/>
            <person name="McCann A."/>
            <person name="Guo C."/>
            <person name="Argimon S."/>
            <person name="Zhang W."/>
            <person name="Yang X."/>
            <person name="Jeffery I.B."/>
            <person name="Cooney J.C."/>
            <person name="Kagawa T.F."/>
            <person name="Liu W."/>
            <person name="Song Y."/>
            <person name="Salvetti E."/>
            <person name="Wrobel A."/>
            <person name="Rasinkangas P."/>
            <person name="Parkhill J."/>
            <person name="Rea M.C."/>
            <person name="O'Sullivan O."/>
            <person name="Ritari J."/>
            <person name="Douillard F.P."/>
            <person name="Paul Ross R."/>
            <person name="Yang R."/>
            <person name="Briner A.E."/>
            <person name="Felis G.E."/>
            <person name="de Vos W.M."/>
            <person name="Barrangou R."/>
            <person name="Klaenhammer T.R."/>
            <person name="Caufield P.W."/>
            <person name="Cui Y."/>
            <person name="Zhang H."/>
            <person name="O'Toole P.W."/>
        </authorList>
    </citation>
    <scope>NUCLEOTIDE SEQUENCE [LARGE SCALE GENOMIC DNA]</scope>
    <source>
        <strain evidence="3 4">DSM 17758</strain>
    </source>
</reference>
<accession>A0A0R1VWS6</accession>